<evidence type="ECO:0000313" key="2">
    <source>
        <dbReference type="EMBL" id="GAX26440.1"/>
    </source>
</evidence>
<accession>A0A1Z5KJG2</accession>
<dbReference type="Pfam" id="PF12796">
    <property type="entry name" value="Ank_2"/>
    <property type="match status" value="1"/>
</dbReference>
<dbReference type="OrthoDB" id="539213at2759"/>
<dbReference type="EMBL" id="BDSP01000245">
    <property type="protein sequence ID" value="GAX26440.1"/>
    <property type="molecule type" value="Genomic_DNA"/>
</dbReference>
<dbReference type="Proteomes" id="UP000198406">
    <property type="component" value="Unassembled WGS sequence"/>
</dbReference>
<dbReference type="SUPFAM" id="SSF48403">
    <property type="entry name" value="Ankyrin repeat"/>
    <property type="match status" value="1"/>
</dbReference>
<keyword evidence="3" id="KW-1185">Reference proteome</keyword>
<feature type="region of interest" description="Disordered" evidence="1">
    <location>
        <begin position="264"/>
        <end position="288"/>
    </location>
</feature>
<dbReference type="SMART" id="SM00248">
    <property type="entry name" value="ANK"/>
    <property type="match status" value="3"/>
</dbReference>
<name>A0A1Z5KJG2_FISSO</name>
<gene>
    <name evidence="2" type="ORF">FisN_37Hh010</name>
</gene>
<evidence type="ECO:0000313" key="3">
    <source>
        <dbReference type="Proteomes" id="UP000198406"/>
    </source>
</evidence>
<dbReference type="InterPro" id="IPR052391">
    <property type="entry name" value="E3_Ligase-Neurotoxin"/>
</dbReference>
<dbReference type="PANTHER" id="PTHR24133">
    <property type="entry name" value="ANKYRIN DOMAIN-CONTAINING"/>
    <property type="match status" value="1"/>
</dbReference>
<dbReference type="InParanoid" id="A0A1Z5KJG2"/>
<organism evidence="2 3">
    <name type="scientific">Fistulifera solaris</name>
    <name type="common">Oleaginous diatom</name>
    <dbReference type="NCBI Taxonomy" id="1519565"/>
    <lineage>
        <taxon>Eukaryota</taxon>
        <taxon>Sar</taxon>
        <taxon>Stramenopiles</taxon>
        <taxon>Ochrophyta</taxon>
        <taxon>Bacillariophyta</taxon>
        <taxon>Bacillariophyceae</taxon>
        <taxon>Bacillariophycidae</taxon>
        <taxon>Naviculales</taxon>
        <taxon>Naviculaceae</taxon>
        <taxon>Fistulifera</taxon>
    </lineage>
</organism>
<comment type="caution">
    <text evidence="2">The sequence shown here is derived from an EMBL/GenBank/DDBJ whole genome shotgun (WGS) entry which is preliminary data.</text>
</comment>
<dbReference type="Gene3D" id="1.25.40.20">
    <property type="entry name" value="Ankyrin repeat-containing domain"/>
    <property type="match status" value="1"/>
</dbReference>
<dbReference type="InterPro" id="IPR036770">
    <property type="entry name" value="Ankyrin_rpt-contain_sf"/>
</dbReference>
<sequence length="321" mass="36173">MSEKQTTCPCKHVRWRLSSATAAEFGDLHRLREMKRHRKEALQLAAQQGHTAVTAFLLQQTTDWNDWITPLHRASFAGAVSTMRLLLDTAVEQNRLKALMRAPDITFGDQRNALHKAAAGGRFLAVHCLLEYYGQNTAFLLAKDGQGHTARDIAVAMRLRQIEEAKSVARWNTVAGGTPDWDKCVQLLRRAELQSTANTTSSRSSFRKHHWEPLPPLSGCVDCSNDTCLTQTWEDSFRSILTLQVEESLRTSFQNNVFVMPVKETEDEQPAPLAEPDRASGTMSSSFQNHTTTIGQECSKCHNRTIVVYRRNGLFVCKKCR</sequence>
<evidence type="ECO:0000256" key="1">
    <source>
        <dbReference type="SAM" id="MobiDB-lite"/>
    </source>
</evidence>
<reference evidence="2 3" key="1">
    <citation type="journal article" date="2015" name="Plant Cell">
        <title>Oil accumulation by the oleaginous diatom Fistulifera solaris as revealed by the genome and transcriptome.</title>
        <authorList>
            <person name="Tanaka T."/>
            <person name="Maeda Y."/>
            <person name="Veluchamy A."/>
            <person name="Tanaka M."/>
            <person name="Abida H."/>
            <person name="Marechal E."/>
            <person name="Bowler C."/>
            <person name="Muto M."/>
            <person name="Sunaga Y."/>
            <person name="Tanaka M."/>
            <person name="Yoshino T."/>
            <person name="Taniguchi T."/>
            <person name="Fukuda Y."/>
            <person name="Nemoto M."/>
            <person name="Matsumoto M."/>
            <person name="Wong P.S."/>
            <person name="Aburatani S."/>
            <person name="Fujibuchi W."/>
        </authorList>
    </citation>
    <scope>NUCLEOTIDE SEQUENCE [LARGE SCALE GENOMIC DNA]</scope>
    <source>
        <strain evidence="2 3">JPCC DA0580</strain>
    </source>
</reference>
<dbReference type="InterPro" id="IPR002110">
    <property type="entry name" value="Ankyrin_rpt"/>
</dbReference>
<protein>
    <submittedName>
        <fullName evidence="2">Uncharacterized protein</fullName>
    </submittedName>
</protein>
<proteinExistence type="predicted"/>
<dbReference type="PANTHER" id="PTHR24133:SF40">
    <property type="entry name" value="ANKYRIN REPEAT DOMAIN 44"/>
    <property type="match status" value="1"/>
</dbReference>
<dbReference type="AlphaFoldDB" id="A0A1Z5KJG2"/>